<keyword evidence="2" id="KW-1133">Transmembrane helix</keyword>
<reference evidence="3" key="1">
    <citation type="submission" date="2022-12" db="EMBL/GenBank/DDBJ databases">
        <title>Phocaeicola acetigenes sp. nov., isolated feces from a healthy human.</title>
        <authorList>
            <person name="Do H."/>
            <person name="Ha Y.B."/>
            <person name="Kim J.-S."/>
            <person name="Suh M.K."/>
            <person name="Kim H.S."/>
            <person name="Lee J.-S."/>
        </authorList>
    </citation>
    <scope>NUCLEOTIDE SEQUENCE</scope>
    <source>
        <strain evidence="3">KGMB11183</strain>
    </source>
</reference>
<protein>
    <submittedName>
        <fullName evidence="3">Uncharacterized protein</fullName>
    </submittedName>
</protein>
<keyword evidence="4" id="KW-1185">Reference proteome</keyword>
<evidence type="ECO:0000256" key="1">
    <source>
        <dbReference type="SAM" id="Coils"/>
    </source>
</evidence>
<dbReference type="Proteomes" id="UP001141933">
    <property type="component" value="Unassembled WGS sequence"/>
</dbReference>
<evidence type="ECO:0000313" key="3">
    <source>
        <dbReference type="EMBL" id="MCZ8371241.1"/>
    </source>
</evidence>
<keyword evidence="1" id="KW-0175">Coiled coil</keyword>
<feature type="transmembrane region" description="Helical" evidence="2">
    <location>
        <begin position="269"/>
        <end position="287"/>
    </location>
</feature>
<proteinExistence type="predicted"/>
<keyword evidence="2" id="KW-0812">Transmembrane</keyword>
<evidence type="ECO:0000256" key="2">
    <source>
        <dbReference type="SAM" id="Phobius"/>
    </source>
</evidence>
<accession>A0ABT4PDV4</accession>
<dbReference type="RefSeq" id="WP_269876315.1">
    <property type="nucleotide sequence ID" value="NZ_JAPZVM010000001.1"/>
</dbReference>
<gene>
    <name evidence="3" type="ORF">O6P32_00745</name>
</gene>
<sequence length="384" mass="45657">MEVEEKLHIIDDIIGLISSDIFDDMYDPQLIKDLHSIRNQIFHLSDLITTSKIDLLYNIITDDFYEIRSQLMHLSEMPQAKRTENFHLKVQKLLEELQMRVWQIRKKLQDCSYIDKISSYNSESYYKQQIEEIQKQKEELEKALNIILTENKNLQGKSREEKQIQEKRIQEKELQLQFANQQIHNFQKELDEKKKQENAIEEWNRKIKSTFTELKKYLKPIKDEHARLNKLFYGYLILIGITILFVAFIEYIICSKFCTENSFPDWKNYLMLIHPIPISGALLWVFISQLNRAQRQLVILAKHIHEIEYIEGLLLSLNSLSINIDESMKRINSAIDKLLNNHLSLGEKTRKYNEESIINEEHKDTVPIDIVLKILKEIKSLPNK</sequence>
<organism evidence="3 4">
    <name type="scientific">Phocaeicola acetigenes</name>
    <dbReference type="NCBI Taxonomy" id="3016083"/>
    <lineage>
        <taxon>Bacteria</taxon>
        <taxon>Pseudomonadati</taxon>
        <taxon>Bacteroidota</taxon>
        <taxon>Bacteroidia</taxon>
        <taxon>Bacteroidales</taxon>
        <taxon>Bacteroidaceae</taxon>
        <taxon>Phocaeicola</taxon>
    </lineage>
</organism>
<name>A0ABT4PDV4_9BACT</name>
<dbReference type="EMBL" id="JAPZVM010000001">
    <property type="protein sequence ID" value="MCZ8371241.1"/>
    <property type="molecule type" value="Genomic_DNA"/>
</dbReference>
<comment type="caution">
    <text evidence="3">The sequence shown here is derived from an EMBL/GenBank/DDBJ whole genome shotgun (WGS) entry which is preliminary data.</text>
</comment>
<feature type="coiled-coil region" evidence="1">
    <location>
        <begin position="123"/>
        <end position="213"/>
    </location>
</feature>
<feature type="transmembrane region" description="Helical" evidence="2">
    <location>
        <begin position="231"/>
        <end position="249"/>
    </location>
</feature>
<evidence type="ECO:0000313" key="4">
    <source>
        <dbReference type="Proteomes" id="UP001141933"/>
    </source>
</evidence>
<keyword evidence="2" id="KW-0472">Membrane</keyword>